<evidence type="ECO:0000256" key="3">
    <source>
        <dbReference type="ARBA" id="ARBA00022723"/>
    </source>
</evidence>
<dbReference type="CDD" id="cd07936">
    <property type="entry name" value="SCAN"/>
    <property type="match status" value="1"/>
</dbReference>
<evidence type="ECO:0000259" key="12">
    <source>
        <dbReference type="PROSITE" id="PS50157"/>
    </source>
</evidence>
<dbReference type="InterPro" id="IPR038269">
    <property type="entry name" value="SCAN_sf"/>
</dbReference>
<keyword evidence="3" id="KW-0479">Metal-binding</keyword>
<evidence type="ECO:0000256" key="9">
    <source>
        <dbReference type="PROSITE-ProRule" id="PRU00042"/>
    </source>
</evidence>
<evidence type="ECO:0000256" key="1">
    <source>
        <dbReference type="ARBA" id="ARBA00004123"/>
    </source>
</evidence>
<dbReference type="PANTHER" id="PTHR23226">
    <property type="entry name" value="ZINC FINGER AND SCAN DOMAIN-CONTAINING"/>
    <property type="match status" value="1"/>
</dbReference>
<name>A0A3Q7NN71_CALUR</name>
<dbReference type="PROSITE" id="PS50804">
    <property type="entry name" value="SCAN_BOX"/>
    <property type="match status" value="1"/>
</dbReference>
<organism evidence="14 15">
    <name type="scientific">Callorhinus ursinus</name>
    <name type="common">Northern fur seal</name>
    <dbReference type="NCBI Taxonomy" id="34884"/>
    <lineage>
        <taxon>Eukaryota</taxon>
        <taxon>Metazoa</taxon>
        <taxon>Chordata</taxon>
        <taxon>Craniata</taxon>
        <taxon>Vertebrata</taxon>
        <taxon>Euteleostomi</taxon>
        <taxon>Mammalia</taxon>
        <taxon>Eutheria</taxon>
        <taxon>Laurasiatheria</taxon>
        <taxon>Carnivora</taxon>
        <taxon>Caniformia</taxon>
        <taxon>Pinnipedia</taxon>
        <taxon>Otariidae</taxon>
        <taxon>Callorhinus</taxon>
    </lineage>
</organism>
<dbReference type="InterPro" id="IPR003309">
    <property type="entry name" value="SCAN_dom"/>
</dbReference>
<dbReference type="InterPro" id="IPR036236">
    <property type="entry name" value="Znf_C2H2_sf"/>
</dbReference>
<feature type="domain" description="C2H2-type" evidence="12">
    <location>
        <begin position="442"/>
        <end position="469"/>
    </location>
</feature>
<reference key="1">
    <citation type="submission" date="2019-01" db="UniProtKB">
        <authorList>
            <consortium name="RefSeq"/>
        </authorList>
    </citation>
    <scope>IDENTIFICATION</scope>
</reference>
<dbReference type="SUPFAM" id="SSF47353">
    <property type="entry name" value="Retrovirus capsid dimerization domain-like"/>
    <property type="match status" value="1"/>
</dbReference>
<evidence type="ECO:0000256" key="11">
    <source>
        <dbReference type="SAM" id="MobiDB-lite"/>
    </source>
</evidence>
<comment type="subcellular location">
    <subcellularLocation>
        <location evidence="1 10">Nucleus</location>
    </subcellularLocation>
</comment>
<dbReference type="GO" id="GO:0005634">
    <property type="term" value="C:nucleus"/>
    <property type="evidence" value="ECO:0007669"/>
    <property type="project" value="UniProtKB-SubCell"/>
</dbReference>
<evidence type="ECO:0000256" key="8">
    <source>
        <dbReference type="ARBA" id="ARBA00023242"/>
    </source>
</evidence>
<dbReference type="AlphaFoldDB" id="A0A3Q7NN71"/>
<feature type="domain" description="SCAN box" evidence="13">
    <location>
        <begin position="40"/>
        <end position="119"/>
    </location>
</feature>
<protein>
    <submittedName>
        <fullName evidence="15">Zinc finger and SCAN domain-containing protein 5B-like</fullName>
    </submittedName>
</protein>
<feature type="region of interest" description="Disordered" evidence="11">
    <location>
        <begin position="156"/>
        <end position="231"/>
    </location>
</feature>
<dbReference type="GO" id="GO:0000981">
    <property type="term" value="F:DNA-binding transcription factor activity, RNA polymerase II-specific"/>
    <property type="evidence" value="ECO:0007669"/>
    <property type="project" value="TreeGrafter"/>
</dbReference>
<feature type="domain" description="C2H2-type" evidence="12">
    <location>
        <begin position="470"/>
        <end position="494"/>
    </location>
</feature>
<evidence type="ECO:0000256" key="5">
    <source>
        <dbReference type="ARBA" id="ARBA00022771"/>
    </source>
</evidence>
<accession>A0A3Q7NN71</accession>
<evidence type="ECO:0000256" key="2">
    <source>
        <dbReference type="ARBA" id="ARBA00006991"/>
    </source>
</evidence>
<feature type="domain" description="C2H2-type" evidence="12">
    <location>
        <begin position="414"/>
        <end position="441"/>
    </location>
</feature>
<keyword evidence="14" id="KW-1185">Reference proteome</keyword>
<dbReference type="PROSITE" id="PS50157">
    <property type="entry name" value="ZINC_FINGER_C2H2_2"/>
    <property type="match status" value="5"/>
</dbReference>
<keyword evidence="5 9" id="KW-0863">Zinc-finger</keyword>
<dbReference type="FunFam" id="3.30.160.60:FF:000446">
    <property type="entry name" value="Zinc finger protein"/>
    <property type="match status" value="2"/>
</dbReference>
<keyword evidence="6" id="KW-0862">Zinc</keyword>
<keyword evidence="7" id="KW-0238">DNA-binding</keyword>
<dbReference type="GO" id="GO:0008270">
    <property type="term" value="F:zinc ion binding"/>
    <property type="evidence" value="ECO:0007669"/>
    <property type="project" value="UniProtKB-KW"/>
</dbReference>
<dbReference type="SMART" id="SM00431">
    <property type="entry name" value="SCAN"/>
    <property type="match status" value="1"/>
</dbReference>
<dbReference type="GO" id="GO:0000978">
    <property type="term" value="F:RNA polymerase II cis-regulatory region sequence-specific DNA binding"/>
    <property type="evidence" value="ECO:0007669"/>
    <property type="project" value="TreeGrafter"/>
</dbReference>
<dbReference type="Proteomes" id="UP000286641">
    <property type="component" value="Unplaced"/>
</dbReference>
<dbReference type="RefSeq" id="XP_025704886.1">
    <property type="nucleotide sequence ID" value="XM_025849101.1"/>
</dbReference>
<feature type="region of interest" description="Disordered" evidence="11">
    <location>
        <begin position="1"/>
        <end position="31"/>
    </location>
</feature>
<dbReference type="PROSITE" id="PS00028">
    <property type="entry name" value="ZINC_FINGER_C2H2_1"/>
    <property type="match status" value="5"/>
</dbReference>
<dbReference type="Pfam" id="PF02023">
    <property type="entry name" value="SCAN"/>
    <property type="match status" value="1"/>
</dbReference>
<evidence type="ECO:0000259" key="13">
    <source>
        <dbReference type="PROSITE" id="PS50804"/>
    </source>
</evidence>
<dbReference type="Pfam" id="PF12874">
    <property type="entry name" value="zf-met"/>
    <property type="match status" value="1"/>
</dbReference>
<dbReference type="SMART" id="SM00355">
    <property type="entry name" value="ZnF_C2H2"/>
    <property type="match status" value="5"/>
</dbReference>
<dbReference type="Pfam" id="PF00096">
    <property type="entry name" value="zf-C2H2"/>
    <property type="match status" value="4"/>
</dbReference>
<proteinExistence type="inferred from homology"/>
<evidence type="ECO:0000313" key="15">
    <source>
        <dbReference type="RefSeq" id="XP_025704886.1"/>
    </source>
</evidence>
<dbReference type="PANTHER" id="PTHR23226:SF306">
    <property type="entry name" value="ZINC FINGER AND SCAN DOMAIN-CONTAINING PROTEIN 5B"/>
    <property type="match status" value="1"/>
</dbReference>
<dbReference type="InterPro" id="IPR013087">
    <property type="entry name" value="Znf_C2H2_type"/>
</dbReference>
<feature type="domain" description="C2H2-type" evidence="12">
    <location>
        <begin position="358"/>
        <end position="385"/>
    </location>
</feature>
<dbReference type="FunFam" id="3.30.160.60:FF:000848">
    <property type="entry name" value="Zinc finger protein 35"/>
    <property type="match status" value="1"/>
</dbReference>
<dbReference type="InParanoid" id="A0A3Q7NN71"/>
<evidence type="ECO:0000256" key="10">
    <source>
        <dbReference type="PROSITE-ProRule" id="PRU00187"/>
    </source>
</evidence>
<evidence type="ECO:0000256" key="4">
    <source>
        <dbReference type="ARBA" id="ARBA00022737"/>
    </source>
</evidence>
<comment type="similarity">
    <text evidence="2">Belongs to the krueppel C2H2-type zinc-finger protein family.</text>
</comment>
<dbReference type="Gene3D" id="3.30.160.60">
    <property type="entry name" value="Classic Zinc Finger"/>
    <property type="match status" value="5"/>
</dbReference>
<dbReference type="FunFam" id="3.30.160.60:FF:001437">
    <property type="entry name" value="Zinc finger protein 594"/>
    <property type="match status" value="1"/>
</dbReference>
<evidence type="ECO:0000256" key="6">
    <source>
        <dbReference type="ARBA" id="ARBA00022833"/>
    </source>
</evidence>
<evidence type="ECO:0000313" key="14">
    <source>
        <dbReference type="Proteomes" id="UP000286641"/>
    </source>
</evidence>
<sequence>MATDQTFSGGREKPQGSPGSELPQSVPLPGAQDSNCETWHLSFRAFTSSEKSDPLDDLGRLSELCYLWLRPDLHTKEQILDTLVIEQFMISMPQELQVLVKESGVQSCKDLRDLLRSNQTPKKWTIVTLQGQEFLVQSSDAQMAEAEVSDMDLVTDLSKKPQSSVSETHPEDSQKVSRQWQNLPGVNEPSTGPVSVTPSPISRERWQKGQNVLLPETIPGKGVREGLRPKENLKKNLMEDLEETTILTSQEPQLLQGPDSARAEGGKNLQEGTGITNVVADTPPTHLSERQISTQSGNRRDSQKSPRNPKGRKLDNTSISKEVPQEGTPYFAKGEASAQPASHVAHPVGKKTTGQTPALCSICKKGFRYKSQFYIHWRTHTGERPFKCDTCSGGFMQPSDLRVHQRIHTGEKPYSCELCHKTFTHDSTLRSHWRVHTKEKPYPCEDCGKTFSHKGNLNVHRRTHSGLKPYTCHECKCAFRQLGTFKRHQKTHAK</sequence>
<feature type="region of interest" description="Disordered" evidence="11">
    <location>
        <begin position="246"/>
        <end position="324"/>
    </location>
</feature>
<evidence type="ECO:0000256" key="7">
    <source>
        <dbReference type="ARBA" id="ARBA00023125"/>
    </source>
</evidence>
<keyword evidence="4" id="KW-0677">Repeat</keyword>
<reference evidence="15" key="2">
    <citation type="submission" date="2025-08" db="UniProtKB">
        <authorList>
            <consortium name="RefSeq"/>
        </authorList>
    </citation>
    <scope>IDENTIFICATION</scope>
    <source>
        <tissue evidence="15">Blood</tissue>
    </source>
</reference>
<dbReference type="Gene3D" id="1.10.4020.10">
    <property type="entry name" value="DNA breaking-rejoining enzymes"/>
    <property type="match status" value="1"/>
</dbReference>
<feature type="domain" description="C2H2-type" evidence="12">
    <location>
        <begin position="386"/>
        <end position="413"/>
    </location>
</feature>
<feature type="compositionally biased region" description="Low complexity" evidence="11">
    <location>
        <begin position="189"/>
        <end position="201"/>
    </location>
</feature>
<dbReference type="SUPFAM" id="SSF57667">
    <property type="entry name" value="beta-beta-alpha zinc fingers"/>
    <property type="match status" value="3"/>
</dbReference>
<keyword evidence="8 10" id="KW-0539">Nucleus</keyword>
<gene>
    <name evidence="15" type="primary">LOC112806709</name>
</gene>
<feature type="compositionally biased region" description="Basic and acidic residues" evidence="11">
    <location>
        <begin position="222"/>
        <end position="231"/>
    </location>
</feature>